<name>A0AAU2VDE6_9ACTN</name>
<gene>
    <name evidence="2" type="ORF">OG549_35260</name>
</gene>
<protein>
    <submittedName>
        <fullName evidence="2">Uncharacterized protein</fullName>
    </submittedName>
</protein>
<reference evidence="2" key="1">
    <citation type="submission" date="2022-10" db="EMBL/GenBank/DDBJ databases">
        <title>The complete genomes of actinobacterial strains from the NBC collection.</title>
        <authorList>
            <person name="Joergensen T.S."/>
            <person name="Alvarez Arevalo M."/>
            <person name="Sterndorff E.B."/>
            <person name="Faurdal D."/>
            <person name="Vuksanovic O."/>
            <person name="Mourched A.-S."/>
            <person name="Charusanti P."/>
            <person name="Shaw S."/>
            <person name="Blin K."/>
            <person name="Weber T."/>
        </authorList>
    </citation>
    <scope>NUCLEOTIDE SEQUENCE</scope>
    <source>
        <strain evidence="2">NBC_00003</strain>
    </source>
</reference>
<dbReference type="EMBL" id="CP108318">
    <property type="protein sequence ID" value="WTW65488.1"/>
    <property type="molecule type" value="Genomic_DNA"/>
</dbReference>
<evidence type="ECO:0000256" key="1">
    <source>
        <dbReference type="SAM" id="MobiDB-lite"/>
    </source>
</evidence>
<proteinExistence type="predicted"/>
<feature type="region of interest" description="Disordered" evidence="1">
    <location>
        <begin position="1"/>
        <end position="70"/>
    </location>
</feature>
<evidence type="ECO:0000313" key="2">
    <source>
        <dbReference type="EMBL" id="WTW65488.1"/>
    </source>
</evidence>
<sequence length="70" mass="7276">MSDAEGTEVAAGPEAPPARRRRAVRRRGGYMPTGLLATEMAVPPASVTMSDEPAVPAPETQDVDDGRGAK</sequence>
<dbReference type="AlphaFoldDB" id="A0AAU2VDE6"/>
<feature type="compositionally biased region" description="Basic residues" evidence="1">
    <location>
        <begin position="18"/>
        <end position="28"/>
    </location>
</feature>
<organism evidence="2">
    <name type="scientific">Streptomyces sp. NBC_00003</name>
    <dbReference type="NCBI Taxonomy" id="2903608"/>
    <lineage>
        <taxon>Bacteria</taxon>
        <taxon>Bacillati</taxon>
        <taxon>Actinomycetota</taxon>
        <taxon>Actinomycetes</taxon>
        <taxon>Kitasatosporales</taxon>
        <taxon>Streptomycetaceae</taxon>
        <taxon>Streptomyces</taxon>
    </lineage>
</organism>
<accession>A0AAU2VDE6</accession>